<dbReference type="InterPro" id="IPR048683">
    <property type="entry name" value="Sf6_terminase"/>
</dbReference>
<evidence type="ECO:0000256" key="1">
    <source>
        <dbReference type="SAM" id="MobiDB-lite"/>
    </source>
</evidence>
<dbReference type="Pfam" id="PF20901">
    <property type="entry name" value="Sf6_terminase"/>
    <property type="match status" value="1"/>
</dbReference>
<accession>A0A0F9NHY4</accession>
<dbReference type="AlphaFoldDB" id="A0A0F9NHY4"/>
<feature type="region of interest" description="Disordered" evidence="1">
    <location>
        <begin position="187"/>
        <end position="207"/>
    </location>
</feature>
<protein>
    <submittedName>
        <fullName evidence="2">Uncharacterized protein</fullName>
    </submittedName>
</protein>
<gene>
    <name evidence="2" type="ORF">LCGC14_1025070</name>
</gene>
<dbReference type="EMBL" id="LAZR01004120">
    <property type="protein sequence ID" value="KKN11587.1"/>
    <property type="molecule type" value="Genomic_DNA"/>
</dbReference>
<organism evidence="2">
    <name type="scientific">marine sediment metagenome</name>
    <dbReference type="NCBI Taxonomy" id="412755"/>
    <lineage>
        <taxon>unclassified sequences</taxon>
        <taxon>metagenomes</taxon>
        <taxon>ecological metagenomes</taxon>
    </lineage>
</organism>
<name>A0A0F9NHY4_9ZZZZ</name>
<comment type="caution">
    <text evidence="2">The sequence shown here is derived from an EMBL/GenBank/DDBJ whole genome shotgun (WGS) entry which is preliminary data.</text>
</comment>
<evidence type="ECO:0000313" key="2">
    <source>
        <dbReference type="EMBL" id="KKN11587.1"/>
    </source>
</evidence>
<sequence>MLYLKSILYSKDFDMMERIVEFDQTIADHILTLMTEGLTTSKIVRQYHYKGYPTLRTMREWRSGLHGAPGDFAVEFHEARGDQSHALAHRCVDIADTAVEDAMEETIAAVQMADDECSHITNLDKFANTVFTAACRARGLQIETRKFLAQHYNPNEFGERVAIQHETPKPIQHVDLSELSVEQLEQFESLSESIAENEPRETSNAGA</sequence>
<proteinExistence type="predicted"/>
<dbReference type="Gene3D" id="1.10.10.60">
    <property type="entry name" value="Homeodomain-like"/>
    <property type="match status" value="1"/>
</dbReference>
<reference evidence="2" key="1">
    <citation type="journal article" date="2015" name="Nature">
        <title>Complex archaea that bridge the gap between prokaryotes and eukaryotes.</title>
        <authorList>
            <person name="Spang A."/>
            <person name="Saw J.H."/>
            <person name="Jorgensen S.L."/>
            <person name="Zaremba-Niedzwiedzka K."/>
            <person name="Martijn J."/>
            <person name="Lind A.E."/>
            <person name="van Eijk R."/>
            <person name="Schleper C."/>
            <person name="Guy L."/>
            <person name="Ettema T.J."/>
        </authorList>
    </citation>
    <scope>NUCLEOTIDE SEQUENCE</scope>
</reference>